<evidence type="ECO:0000259" key="1">
    <source>
        <dbReference type="SMART" id="SM00871"/>
    </source>
</evidence>
<dbReference type="InterPro" id="IPR011256">
    <property type="entry name" value="Reg_factor_effector_dom_sf"/>
</dbReference>
<keyword evidence="3" id="KW-1185">Reference proteome</keyword>
<dbReference type="RefSeq" id="WP_155172017.1">
    <property type="nucleotide sequence ID" value="NZ_BAAAFL010000017.1"/>
</dbReference>
<dbReference type="InterPro" id="IPR053182">
    <property type="entry name" value="YobU-like_regulator"/>
</dbReference>
<feature type="domain" description="AraC effector-binding" evidence="1">
    <location>
        <begin position="2"/>
        <end position="159"/>
    </location>
</feature>
<proteinExistence type="predicted"/>
<accession>A0ABW9RNJ1</accession>
<dbReference type="PANTHER" id="PTHR36444">
    <property type="entry name" value="TRANSCRIPTIONAL REGULATOR PROTEIN YOBU-RELATED"/>
    <property type="match status" value="1"/>
</dbReference>
<gene>
    <name evidence="2" type="ORF">E1163_12100</name>
</gene>
<dbReference type="InterPro" id="IPR010499">
    <property type="entry name" value="AraC_E-bd"/>
</dbReference>
<name>A0ABW9RNJ1_9BACT</name>
<sequence length="161" mass="18662">MQPPRIETIPEKKLVGKHLEMTLADNKTSELWQSFMPYRNTIKHRTSSDLISMQVYDAQAGFTGFDPHTKFTKWAVAEVSSFDHLPEGMEQYILSGGMYAVFIHKGTPADFPKTFRFIFGTWLPQSPYELDNREHFEVLGDKYKNNDPTSEEEVWVPVKNK</sequence>
<dbReference type="Proteomes" id="UP000798808">
    <property type="component" value="Unassembled WGS sequence"/>
</dbReference>
<reference evidence="2 3" key="1">
    <citation type="submission" date="2019-02" db="EMBL/GenBank/DDBJ databases">
        <authorList>
            <person name="Goldberg S.R."/>
            <person name="Haltli B.A."/>
            <person name="Correa H."/>
            <person name="Russell K.G."/>
        </authorList>
    </citation>
    <scope>NUCLEOTIDE SEQUENCE [LARGE SCALE GENOMIC DNA]</scope>
    <source>
        <strain evidence="2 3">JCM 16186</strain>
    </source>
</reference>
<dbReference type="SMART" id="SM00871">
    <property type="entry name" value="AraC_E_bind"/>
    <property type="match status" value="1"/>
</dbReference>
<evidence type="ECO:0000313" key="2">
    <source>
        <dbReference type="EMBL" id="MTI25688.1"/>
    </source>
</evidence>
<dbReference type="InterPro" id="IPR029442">
    <property type="entry name" value="GyrI-like"/>
</dbReference>
<comment type="caution">
    <text evidence="2">The sequence shown here is derived from an EMBL/GenBank/DDBJ whole genome shotgun (WGS) entry which is preliminary data.</text>
</comment>
<protein>
    <submittedName>
        <fullName evidence="2">AraC family transcriptional regulator</fullName>
    </submittedName>
</protein>
<dbReference type="SUPFAM" id="SSF55136">
    <property type="entry name" value="Probable bacterial effector-binding domain"/>
    <property type="match status" value="1"/>
</dbReference>
<organism evidence="2 3">
    <name type="scientific">Fulvivirga kasyanovii</name>
    <dbReference type="NCBI Taxonomy" id="396812"/>
    <lineage>
        <taxon>Bacteria</taxon>
        <taxon>Pseudomonadati</taxon>
        <taxon>Bacteroidota</taxon>
        <taxon>Cytophagia</taxon>
        <taxon>Cytophagales</taxon>
        <taxon>Fulvivirgaceae</taxon>
        <taxon>Fulvivirga</taxon>
    </lineage>
</organism>
<dbReference type="PANTHER" id="PTHR36444:SF2">
    <property type="entry name" value="TRANSCRIPTIONAL REGULATOR PROTEIN YOBU-RELATED"/>
    <property type="match status" value="1"/>
</dbReference>
<dbReference type="Gene3D" id="3.20.80.10">
    <property type="entry name" value="Regulatory factor, effector binding domain"/>
    <property type="match status" value="1"/>
</dbReference>
<dbReference type="EMBL" id="SMLW01000533">
    <property type="protein sequence ID" value="MTI25688.1"/>
    <property type="molecule type" value="Genomic_DNA"/>
</dbReference>
<evidence type="ECO:0000313" key="3">
    <source>
        <dbReference type="Proteomes" id="UP000798808"/>
    </source>
</evidence>
<dbReference type="Pfam" id="PF06445">
    <property type="entry name" value="GyrI-like"/>
    <property type="match status" value="1"/>
</dbReference>